<dbReference type="PROSITE" id="PS51455">
    <property type="entry name" value="PIPK"/>
    <property type="match status" value="1"/>
</dbReference>
<dbReference type="GO" id="GO:0010008">
    <property type="term" value="C:endosome membrane"/>
    <property type="evidence" value="ECO:0007669"/>
    <property type="project" value="TreeGrafter"/>
</dbReference>
<keyword evidence="3" id="KW-0418">Kinase</keyword>
<dbReference type="Gene3D" id="3.30.810.10">
    <property type="entry name" value="2-Layer Sandwich"/>
    <property type="match status" value="1"/>
</dbReference>
<dbReference type="SMART" id="SM00330">
    <property type="entry name" value="PIPKc"/>
    <property type="match status" value="1"/>
</dbReference>
<dbReference type="AlphaFoldDB" id="I0Z2G4"/>
<dbReference type="Gene3D" id="3.30.800.10">
    <property type="entry name" value="Phosphatidylinositol Phosphate Kinase II Beta"/>
    <property type="match status" value="1"/>
</dbReference>
<dbReference type="RefSeq" id="XP_005649377.1">
    <property type="nucleotide sequence ID" value="XM_005649320.1"/>
</dbReference>
<evidence type="ECO:0000256" key="1">
    <source>
        <dbReference type="ARBA" id="ARBA00022741"/>
    </source>
</evidence>
<evidence type="ECO:0000256" key="2">
    <source>
        <dbReference type="ARBA" id="ARBA00022840"/>
    </source>
</evidence>
<dbReference type="CDD" id="cd17300">
    <property type="entry name" value="PIPKc_PIKfyve"/>
    <property type="match status" value="1"/>
</dbReference>
<keyword evidence="1 3" id="KW-0547">Nucleotide-binding</keyword>
<keyword evidence="6" id="KW-1185">Reference proteome</keyword>
<dbReference type="Proteomes" id="UP000007264">
    <property type="component" value="Unassembled WGS sequence"/>
</dbReference>
<evidence type="ECO:0000256" key="3">
    <source>
        <dbReference type="PROSITE-ProRule" id="PRU00781"/>
    </source>
</evidence>
<comment type="caution">
    <text evidence="5">The sequence shown here is derived from an EMBL/GenBank/DDBJ whole genome shotgun (WGS) entry which is preliminary data.</text>
</comment>
<dbReference type="STRING" id="574566.I0Z2G4"/>
<evidence type="ECO:0000313" key="6">
    <source>
        <dbReference type="Proteomes" id="UP000007264"/>
    </source>
</evidence>
<keyword evidence="2 3" id="KW-0067">ATP-binding</keyword>
<dbReference type="OrthoDB" id="158357at2759"/>
<keyword evidence="3" id="KW-0808">Transferase</keyword>
<dbReference type="PANTHER" id="PTHR45748:SF7">
    <property type="entry name" value="1-PHOSPHATIDYLINOSITOL 3-PHOSPHATE 5-KINASE-RELATED"/>
    <property type="match status" value="1"/>
</dbReference>
<protein>
    <submittedName>
        <fullName evidence="5">SAICAR synthase-like protein</fullName>
    </submittedName>
</protein>
<dbReference type="FunFam" id="3.30.810.10:FF:000001">
    <property type="entry name" value="1-phosphatidylinositol 3-phosphate 5-kinase FAB1"/>
    <property type="match status" value="1"/>
</dbReference>
<accession>I0Z2G4</accession>
<dbReference type="KEGG" id="csl:COCSUDRAFT_14132"/>
<gene>
    <name evidence="5" type="ORF">COCSUDRAFT_14132</name>
</gene>
<dbReference type="EMBL" id="AGSI01000005">
    <property type="protein sequence ID" value="EIE24833.1"/>
    <property type="molecule type" value="Genomic_DNA"/>
</dbReference>
<evidence type="ECO:0000313" key="5">
    <source>
        <dbReference type="EMBL" id="EIE24833.1"/>
    </source>
</evidence>
<dbReference type="GO" id="GO:0046854">
    <property type="term" value="P:phosphatidylinositol phosphate biosynthetic process"/>
    <property type="evidence" value="ECO:0007669"/>
    <property type="project" value="TreeGrafter"/>
</dbReference>
<dbReference type="InterPro" id="IPR002498">
    <property type="entry name" value="PInositol-4-P-4/5-kinase_core"/>
</dbReference>
<dbReference type="InterPro" id="IPR027483">
    <property type="entry name" value="PInositol-4-P-4/5-kinase_C_sf"/>
</dbReference>
<evidence type="ECO:0000259" key="4">
    <source>
        <dbReference type="PROSITE" id="PS51455"/>
    </source>
</evidence>
<dbReference type="InterPro" id="IPR027484">
    <property type="entry name" value="PInositol-4-P-5-kinase_N"/>
</dbReference>
<feature type="domain" description="PIPK" evidence="4">
    <location>
        <begin position="1"/>
        <end position="259"/>
    </location>
</feature>
<feature type="non-terminal residue" evidence="5">
    <location>
        <position position="1"/>
    </location>
</feature>
<dbReference type="Pfam" id="PF01504">
    <property type="entry name" value="PIP5K"/>
    <property type="match status" value="2"/>
</dbReference>
<dbReference type="eggNOG" id="KOG0230">
    <property type="taxonomic scope" value="Eukaryota"/>
</dbReference>
<dbReference type="InterPro" id="IPR044769">
    <property type="entry name" value="PIKfyve_PIPKc"/>
</dbReference>
<reference evidence="5 6" key="1">
    <citation type="journal article" date="2012" name="Genome Biol.">
        <title>The genome of the polar eukaryotic microalga coccomyxa subellipsoidea reveals traits of cold adaptation.</title>
        <authorList>
            <person name="Blanc G."/>
            <person name="Agarkova I."/>
            <person name="Grimwood J."/>
            <person name="Kuo A."/>
            <person name="Brueggeman A."/>
            <person name="Dunigan D."/>
            <person name="Gurnon J."/>
            <person name="Ladunga I."/>
            <person name="Lindquist E."/>
            <person name="Lucas S."/>
            <person name="Pangilinan J."/>
            <person name="Proschold T."/>
            <person name="Salamov A."/>
            <person name="Schmutz J."/>
            <person name="Weeks D."/>
            <person name="Yamada T."/>
            <person name="Claverie J.M."/>
            <person name="Grigoriev I."/>
            <person name="Van Etten J."/>
            <person name="Lomsadze A."/>
            <person name="Borodovsky M."/>
        </authorList>
    </citation>
    <scope>NUCLEOTIDE SEQUENCE [LARGE SCALE GENOMIC DNA]</scope>
    <source>
        <strain evidence="5 6">C-169</strain>
    </source>
</reference>
<dbReference type="SUPFAM" id="SSF56104">
    <property type="entry name" value="SAICAR synthase-like"/>
    <property type="match status" value="1"/>
</dbReference>
<dbReference type="GO" id="GO:0005524">
    <property type="term" value="F:ATP binding"/>
    <property type="evidence" value="ECO:0007669"/>
    <property type="project" value="UniProtKB-UniRule"/>
</dbReference>
<dbReference type="GO" id="GO:0000285">
    <property type="term" value="F:1-phosphatidylinositol-3-phosphate 5-kinase activity"/>
    <property type="evidence" value="ECO:0007669"/>
    <property type="project" value="InterPro"/>
</dbReference>
<dbReference type="GeneID" id="17042977"/>
<name>I0Z2G4_COCSC</name>
<sequence length="280" mass="31391">ISVWFPAQFAELRRMCLSHCGGEAAFCASLSRCHRWWEPRGGKSNSFFAKTRDDRFIVKQLSLAERKSFQEIAPKYFAHLARATRDRQPTCLAKIMGVFTVRLEREKAMDLLVMENVFYERSLSPVYDLKGSERARWCKDDPNDPTTVLLDENLKRSILSAPLLVESGAHAALMKALWADTAFLAGQGVMDYSLIVGVDSPNGALVVGIIDFLRQYTWDKALERWVKSVGMGQDPRKAPTIQSPRDYCKRFRGAMASYFTCVPAQGDVPAPLDVSAGLAD</sequence>
<organism evidence="5 6">
    <name type="scientific">Coccomyxa subellipsoidea (strain C-169)</name>
    <name type="common">Green microalga</name>
    <dbReference type="NCBI Taxonomy" id="574566"/>
    <lineage>
        <taxon>Eukaryota</taxon>
        <taxon>Viridiplantae</taxon>
        <taxon>Chlorophyta</taxon>
        <taxon>core chlorophytes</taxon>
        <taxon>Trebouxiophyceae</taxon>
        <taxon>Trebouxiophyceae incertae sedis</taxon>
        <taxon>Coccomyxaceae</taxon>
        <taxon>Coccomyxa</taxon>
        <taxon>Coccomyxa subellipsoidea</taxon>
    </lineage>
</organism>
<dbReference type="PANTHER" id="PTHR45748">
    <property type="entry name" value="1-PHOSPHATIDYLINOSITOL 3-PHOSPHATE 5-KINASE-RELATED"/>
    <property type="match status" value="1"/>
</dbReference>
<proteinExistence type="predicted"/>